<dbReference type="NCBIfam" id="TIGR00482">
    <property type="entry name" value="nicotinate (nicotinamide) nucleotide adenylyltransferase"/>
    <property type="match status" value="1"/>
</dbReference>
<accession>A0A097SSU9</accession>
<dbReference type="AlphaFoldDB" id="A0A097SSU9"/>
<dbReference type="InterPro" id="IPR005249">
    <property type="entry name" value="YqeK"/>
</dbReference>
<dbReference type="InterPro" id="IPR004821">
    <property type="entry name" value="Cyt_trans-like"/>
</dbReference>
<keyword evidence="4 14" id="KW-0808">Transferase</keyword>
<dbReference type="GO" id="GO:0008803">
    <property type="term" value="F:bis(5'-nucleosyl)-tetraphosphatase (symmetrical) activity"/>
    <property type="evidence" value="ECO:0007669"/>
    <property type="project" value="UniProtKB-EC"/>
</dbReference>
<dbReference type="HAMAP" id="MF_00244">
    <property type="entry name" value="NaMN_adenylyltr"/>
    <property type="match status" value="1"/>
</dbReference>
<evidence type="ECO:0000313" key="17">
    <source>
        <dbReference type="Proteomes" id="UP000030066"/>
    </source>
</evidence>
<dbReference type="KEGG" id="mgj:MGM1_2880"/>
<dbReference type="SUPFAM" id="SSF52374">
    <property type="entry name" value="Nucleotidylyl transferase"/>
    <property type="match status" value="1"/>
</dbReference>
<dbReference type="InterPro" id="IPR003607">
    <property type="entry name" value="HD/PDEase_dom"/>
</dbReference>
<sequence>MLKKKILLYGGSFDPVHKGHTKLLKTAIKTIKPNLTIVMPSKNAVLKSNIHTANSIDRFNMCKIAFKGFHHLKISRFEIDQAKKGPSYTYLTIRYLKKIYKNYKIYLLIGSDRISDFIQWKNYQYILKNVEVVGGIRIKNEIMPTFDGIKLNYQPIEASSQQLRINPDLKLLNKNVVYYFAAKGIYAAEQVKARISSKRFEHTLRVVDMAMEIAKAIGYKNLTQVYLSAIYHDVCKEINVNETMKIVKIHNQKLYPTIHTMHGLAASIYIKRHFFVNDKKVLSAIKGHVLGNKNWSIKKNNTLEMILYCADKLEPHRTKEDISDRIGLLKLAKKDLDLAYKTIYEETTSKYAKL</sequence>
<evidence type="ECO:0000256" key="6">
    <source>
        <dbReference type="ARBA" id="ARBA00022723"/>
    </source>
</evidence>
<keyword evidence="3 14" id="KW-0662">Pyridine nucleotide biosynthesis</keyword>
<evidence type="ECO:0000256" key="10">
    <source>
        <dbReference type="ARBA" id="ARBA00023004"/>
    </source>
</evidence>
<dbReference type="EMBL" id="CP007711">
    <property type="protein sequence ID" value="AIV03661.1"/>
    <property type="molecule type" value="Genomic_DNA"/>
</dbReference>
<keyword evidence="5 14" id="KW-0548">Nucleotidyltransferase</keyword>
<evidence type="ECO:0000256" key="12">
    <source>
        <dbReference type="ARBA" id="ARBA00048721"/>
    </source>
</evidence>
<dbReference type="Proteomes" id="UP000030066">
    <property type="component" value="Chromosome"/>
</dbReference>
<dbReference type="CDD" id="cd00077">
    <property type="entry name" value="HDc"/>
    <property type="match status" value="1"/>
</dbReference>
<dbReference type="Gene3D" id="3.40.50.620">
    <property type="entry name" value="HUPs"/>
    <property type="match status" value="1"/>
</dbReference>
<evidence type="ECO:0000256" key="5">
    <source>
        <dbReference type="ARBA" id="ARBA00022695"/>
    </source>
</evidence>
<keyword evidence="9 14" id="KW-0067">ATP-binding</keyword>
<dbReference type="NCBIfam" id="TIGR00488">
    <property type="entry name" value="bis(5'-nucleosyl)-tetraphosphatase (symmetrical) YqeK"/>
    <property type="match status" value="1"/>
</dbReference>
<evidence type="ECO:0000256" key="14">
    <source>
        <dbReference type="HAMAP-Rule" id="MF_00244"/>
    </source>
</evidence>
<name>A0A097SSU9_9BACT</name>
<dbReference type="GO" id="GO:0009435">
    <property type="term" value="P:NAD+ biosynthetic process"/>
    <property type="evidence" value="ECO:0007669"/>
    <property type="project" value="UniProtKB-UniRule"/>
</dbReference>
<dbReference type="GO" id="GO:0005524">
    <property type="term" value="F:ATP binding"/>
    <property type="evidence" value="ECO:0007669"/>
    <property type="project" value="UniProtKB-KW"/>
</dbReference>
<comment type="pathway">
    <text evidence="2 14">Cofactor biosynthesis; NAD(+) biosynthesis; deamido-NAD(+) from nicotinate D-ribonucleotide: step 1/1.</text>
</comment>
<feature type="domain" description="HD/PDEase" evidence="15">
    <location>
        <begin position="195"/>
        <end position="325"/>
    </location>
</feature>
<comment type="similarity">
    <text evidence="14">Belongs to the NadD family.</text>
</comment>
<dbReference type="eggNOG" id="COG1057">
    <property type="taxonomic scope" value="Bacteria"/>
</dbReference>
<organism evidence="16 17">
    <name type="scientific">Candidatus Malacoplasma girerdii</name>
    <dbReference type="NCBI Taxonomy" id="1318617"/>
    <lineage>
        <taxon>Bacteria</taxon>
        <taxon>Bacillati</taxon>
        <taxon>Mycoplasmatota</taxon>
        <taxon>Mycoplasmoidales</taxon>
        <taxon>Mycoplasmoidaceae</taxon>
        <taxon>Malacoplasma</taxon>
    </lineage>
</organism>
<protein>
    <recommendedName>
        <fullName evidence="14">Probable nicotinate-nucleotide adenylyltransferase</fullName>
        <ecNumber evidence="14">2.7.7.18</ecNumber>
    </recommendedName>
    <alternativeName>
        <fullName evidence="14">Deamido-NAD(+) diphosphorylase</fullName>
    </alternativeName>
    <alternativeName>
        <fullName evidence="14">Deamido-NAD(+) pyrophosphorylase</fullName>
    </alternativeName>
    <alternativeName>
        <fullName evidence="14">Nicotinate mononucleotide adenylyltransferase</fullName>
        <shortName evidence="14">NaMN adenylyltransferase</shortName>
    </alternativeName>
</protein>
<evidence type="ECO:0000256" key="13">
    <source>
        <dbReference type="ARBA" id="ARBA00049417"/>
    </source>
</evidence>
<comment type="catalytic activity">
    <reaction evidence="12 14">
        <text>nicotinate beta-D-ribonucleotide + ATP + H(+) = deamido-NAD(+) + diphosphate</text>
        <dbReference type="Rhea" id="RHEA:22860"/>
        <dbReference type="ChEBI" id="CHEBI:15378"/>
        <dbReference type="ChEBI" id="CHEBI:30616"/>
        <dbReference type="ChEBI" id="CHEBI:33019"/>
        <dbReference type="ChEBI" id="CHEBI:57502"/>
        <dbReference type="ChEBI" id="CHEBI:58437"/>
        <dbReference type="EC" id="2.7.7.18"/>
    </reaction>
</comment>
<evidence type="ECO:0000313" key="16">
    <source>
        <dbReference type="EMBL" id="AIV03661.1"/>
    </source>
</evidence>
<keyword evidence="7 14" id="KW-0547">Nucleotide-binding</keyword>
<keyword evidence="6" id="KW-0479">Metal-binding</keyword>
<evidence type="ECO:0000259" key="15">
    <source>
        <dbReference type="SMART" id="SM00471"/>
    </source>
</evidence>
<dbReference type="InterPro" id="IPR014729">
    <property type="entry name" value="Rossmann-like_a/b/a_fold"/>
</dbReference>
<keyword evidence="17" id="KW-1185">Reference proteome</keyword>
<dbReference type="CDD" id="cd02165">
    <property type="entry name" value="NMNAT"/>
    <property type="match status" value="1"/>
</dbReference>
<dbReference type="Gene3D" id="1.10.3210.10">
    <property type="entry name" value="Hypothetical protein af1432"/>
    <property type="match status" value="1"/>
</dbReference>
<dbReference type="PANTHER" id="PTHR39321">
    <property type="entry name" value="NICOTINATE-NUCLEOTIDE ADENYLYLTRANSFERASE-RELATED"/>
    <property type="match status" value="1"/>
</dbReference>
<dbReference type="NCBIfam" id="TIGR00125">
    <property type="entry name" value="cyt_tran_rel"/>
    <property type="match status" value="1"/>
</dbReference>
<dbReference type="EC" id="2.7.7.18" evidence="14"/>
<keyword evidence="11 14" id="KW-0520">NAD</keyword>
<reference evidence="16 17" key="1">
    <citation type="journal article" date="2014" name="PLoS ONE">
        <title>An emerging Mycoplasma associated with trichomoniasis, vaginal infection and disease.</title>
        <authorList>
            <consortium name="Vaginal Microbiome Consortium"/>
            <person name="Fettweis J.M."/>
            <person name="Serrano M.G."/>
            <person name="Huang B."/>
            <person name="Brooks J.P."/>
            <person name="Glascock A.L."/>
            <person name="Sheth N.U."/>
            <person name="Strauss J.F.III."/>
            <person name="Jefferson K.K."/>
            <person name="Buck G.A."/>
        </authorList>
    </citation>
    <scope>NUCLEOTIDE SEQUENCE [LARGE SCALE GENOMIC DNA]</scope>
    <source>
        <strain evidence="16 17">VCU_M1</strain>
    </source>
</reference>
<evidence type="ECO:0000256" key="11">
    <source>
        <dbReference type="ARBA" id="ARBA00023027"/>
    </source>
</evidence>
<dbReference type="UniPathway" id="UPA00253">
    <property type="reaction ID" value="UER00332"/>
</dbReference>
<dbReference type="Pfam" id="PF01966">
    <property type="entry name" value="HD"/>
    <property type="match status" value="1"/>
</dbReference>
<evidence type="ECO:0000256" key="2">
    <source>
        <dbReference type="ARBA" id="ARBA00005019"/>
    </source>
</evidence>
<dbReference type="GO" id="GO:0046872">
    <property type="term" value="F:metal ion binding"/>
    <property type="evidence" value="ECO:0007669"/>
    <property type="project" value="UniProtKB-KW"/>
</dbReference>
<keyword evidence="8" id="KW-0378">Hydrolase</keyword>
<evidence type="ECO:0000256" key="1">
    <source>
        <dbReference type="ARBA" id="ARBA00002324"/>
    </source>
</evidence>
<evidence type="ECO:0000256" key="4">
    <source>
        <dbReference type="ARBA" id="ARBA00022679"/>
    </source>
</evidence>
<evidence type="ECO:0000256" key="7">
    <source>
        <dbReference type="ARBA" id="ARBA00022741"/>
    </source>
</evidence>
<dbReference type="InterPro" id="IPR006674">
    <property type="entry name" value="HD_domain"/>
</dbReference>
<dbReference type="STRING" id="1318617.MGM1_2880"/>
<dbReference type="SMART" id="SM00471">
    <property type="entry name" value="HDc"/>
    <property type="match status" value="1"/>
</dbReference>
<gene>
    <name evidence="14 16" type="primary">nadD</name>
    <name evidence="16" type="ORF">MGM1_2880</name>
</gene>
<dbReference type="InterPro" id="IPR005248">
    <property type="entry name" value="NadD/NMNAT"/>
</dbReference>
<dbReference type="GO" id="GO:0004515">
    <property type="term" value="F:nicotinate-nucleotide adenylyltransferase activity"/>
    <property type="evidence" value="ECO:0007669"/>
    <property type="project" value="UniProtKB-UniRule"/>
</dbReference>
<dbReference type="SUPFAM" id="SSF109604">
    <property type="entry name" value="HD-domain/PDEase-like"/>
    <property type="match status" value="1"/>
</dbReference>
<comment type="catalytic activity">
    <reaction evidence="13">
        <text>P(1),P(4)-bis(5'-adenosyl) tetraphosphate + H2O = 2 ADP + 2 H(+)</text>
        <dbReference type="Rhea" id="RHEA:24252"/>
        <dbReference type="ChEBI" id="CHEBI:15377"/>
        <dbReference type="ChEBI" id="CHEBI:15378"/>
        <dbReference type="ChEBI" id="CHEBI:58141"/>
        <dbReference type="ChEBI" id="CHEBI:456216"/>
        <dbReference type="EC" id="3.6.1.41"/>
    </reaction>
</comment>
<evidence type="ECO:0000256" key="9">
    <source>
        <dbReference type="ARBA" id="ARBA00022840"/>
    </source>
</evidence>
<dbReference type="Pfam" id="PF01467">
    <property type="entry name" value="CTP_transf_like"/>
    <property type="match status" value="1"/>
</dbReference>
<proteinExistence type="inferred from homology"/>
<evidence type="ECO:0000256" key="8">
    <source>
        <dbReference type="ARBA" id="ARBA00022801"/>
    </source>
</evidence>
<evidence type="ECO:0000256" key="3">
    <source>
        <dbReference type="ARBA" id="ARBA00022642"/>
    </source>
</evidence>
<dbReference type="PANTHER" id="PTHR39321:SF3">
    <property type="entry name" value="PHOSPHOPANTETHEINE ADENYLYLTRANSFERASE"/>
    <property type="match status" value="1"/>
</dbReference>
<comment type="function">
    <text evidence="1 14">Catalyzes the reversible adenylation of nicotinate mononucleotide (NaMN) to nicotinic acid adenine dinucleotide (NaAD).</text>
</comment>
<keyword evidence="10" id="KW-0408">Iron</keyword>
<dbReference type="eggNOG" id="COG1713">
    <property type="taxonomic scope" value="Bacteria"/>
</dbReference>
<dbReference type="HOGENOM" id="CLU_050191_0_0_14"/>